<dbReference type="AlphaFoldDB" id="A0A0A9GFP9"/>
<evidence type="ECO:0000256" key="1">
    <source>
        <dbReference type="SAM" id="MobiDB-lite"/>
    </source>
</evidence>
<evidence type="ECO:0000313" key="2">
    <source>
        <dbReference type="EMBL" id="JAE21386.1"/>
    </source>
</evidence>
<protein>
    <submittedName>
        <fullName evidence="2">Uncharacterized protein</fullName>
    </submittedName>
</protein>
<feature type="region of interest" description="Disordered" evidence="1">
    <location>
        <begin position="1"/>
        <end position="30"/>
    </location>
</feature>
<name>A0A0A9GFP9_ARUDO</name>
<accession>A0A0A9GFP9</accession>
<reference evidence="2" key="2">
    <citation type="journal article" date="2015" name="Data Brief">
        <title>Shoot transcriptome of the giant reed, Arundo donax.</title>
        <authorList>
            <person name="Barrero R.A."/>
            <person name="Guerrero F.D."/>
            <person name="Moolhuijzen P."/>
            <person name="Goolsby J.A."/>
            <person name="Tidwell J."/>
            <person name="Bellgard S.E."/>
            <person name="Bellgard M.I."/>
        </authorList>
    </citation>
    <scope>NUCLEOTIDE SEQUENCE</scope>
    <source>
        <tissue evidence="2">Shoot tissue taken approximately 20 cm above the soil surface</tissue>
    </source>
</reference>
<sequence length="30" mass="3247">MGMAVTTGRRRRSPRGSRGSGAIWRRSEGG</sequence>
<proteinExistence type="predicted"/>
<reference evidence="2" key="1">
    <citation type="submission" date="2014-09" db="EMBL/GenBank/DDBJ databases">
        <authorList>
            <person name="Magalhaes I.L.F."/>
            <person name="Oliveira U."/>
            <person name="Santos F.R."/>
            <person name="Vidigal T.H.D.A."/>
            <person name="Brescovit A.D."/>
            <person name="Santos A.J."/>
        </authorList>
    </citation>
    <scope>NUCLEOTIDE SEQUENCE</scope>
    <source>
        <tissue evidence="2">Shoot tissue taken approximately 20 cm above the soil surface</tissue>
    </source>
</reference>
<organism evidence="2">
    <name type="scientific">Arundo donax</name>
    <name type="common">Giant reed</name>
    <name type="synonym">Donax arundinaceus</name>
    <dbReference type="NCBI Taxonomy" id="35708"/>
    <lineage>
        <taxon>Eukaryota</taxon>
        <taxon>Viridiplantae</taxon>
        <taxon>Streptophyta</taxon>
        <taxon>Embryophyta</taxon>
        <taxon>Tracheophyta</taxon>
        <taxon>Spermatophyta</taxon>
        <taxon>Magnoliopsida</taxon>
        <taxon>Liliopsida</taxon>
        <taxon>Poales</taxon>
        <taxon>Poaceae</taxon>
        <taxon>PACMAD clade</taxon>
        <taxon>Arundinoideae</taxon>
        <taxon>Arundineae</taxon>
        <taxon>Arundo</taxon>
    </lineage>
</organism>
<dbReference type="EMBL" id="GBRH01176510">
    <property type="protein sequence ID" value="JAE21386.1"/>
    <property type="molecule type" value="Transcribed_RNA"/>
</dbReference>